<dbReference type="PROSITE" id="PS51000">
    <property type="entry name" value="HTH_DEOR_2"/>
    <property type="match status" value="1"/>
</dbReference>
<dbReference type="Pfam" id="PF25583">
    <property type="entry name" value="WCX"/>
    <property type="match status" value="1"/>
</dbReference>
<dbReference type="PIRSF" id="PIRSF016838">
    <property type="entry name" value="PafC"/>
    <property type="match status" value="1"/>
</dbReference>
<comment type="caution">
    <text evidence="4">The sequence shown here is derived from an EMBL/GenBank/DDBJ whole genome shotgun (WGS) entry which is preliminary data.</text>
</comment>
<name>A0ABT8V643_9BACL</name>
<dbReference type="Pfam" id="PF08279">
    <property type="entry name" value="HTH_11"/>
    <property type="match status" value="1"/>
</dbReference>
<dbReference type="InterPro" id="IPR036388">
    <property type="entry name" value="WH-like_DNA-bd_sf"/>
</dbReference>
<dbReference type="EMBL" id="JAUMKJ010000004">
    <property type="protein sequence ID" value="MDO3676218.1"/>
    <property type="molecule type" value="Genomic_DNA"/>
</dbReference>
<dbReference type="Proteomes" id="UP001168883">
    <property type="component" value="Unassembled WGS sequence"/>
</dbReference>
<accession>A0ABT8V643</accession>
<evidence type="ECO:0000313" key="5">
    <source>
        <dbReference type="Proteomes" id="UP001168883"/>
    </source>
</evidence>
<reference evidence="4" key="1">
    <citation type="submission" date="2023-07" db="EMBL/GenBank/DDBJ databases">
        <authorList>
            <person name="Aktuganov G."/>
            <person name="Boyko T."/>
            <person name="Delegan Y."/>
            <person name="Galimzianova N."/>
            <person name="Gilvanova E."/>
            <person name="Korobov V."/>
            <person name="Kuzmina L."/>
            <person name="Melentiev A."/>
            <person name="Milman P."/>
            <person name="Ryabova A."/>
            <person name="Stupak E."/>
            <person name="Yasakov T."/>
            <person name="Zharikova N."/>
            <person name="Zhurenko E."/>
        </authorList>
    </citation>
    <scope>NUCLEOTIDE SEQUENCE</scope>
    <source>
        <strain evidence="4">IB-739</strain>
    </source>
</reference>
<dbReference type="PANTHER" id="PTHR34580">
    <property type="match status" value="1"/>
</dbReference>
<keyword evidence="2" id="KW-0804">Transcription</keyword>
<organism evidence="4 5">
    <name type="scientific">Paenibacillus ehimensis</name>
    <dbReference type="NCBI Taxonomy" id="79264"/>
    <lineage>
        <taxon>Bacteria</taxon>
        <taxon>Bacillati</taxon>
        <taxon>Bacillota</taxon>
        <taxon>Bacilli</taxon>
        <taxon>Bacillales</taxon>
        <taxon>Paenibacillaceae</taxon>
        <taxon>Paenibacillus</taxon>
    </lineage>
</organism>
<protein>
    <submittedName>
        <fullName evidence="4">YafY family protein</fullName>
    </submittedName>
</protein>
<dbReference type="InterPro" id="IPR028349">
    <property type="entry name" value="PafC-like"/>
</dbReference>
<proteinExistence type="predicted"/>
<feature type="domain" description="HTH deoR-type" evidence="3">
    <location>
        <begin position="2"/>
        <end position="57"/>
    </location>
</feature>
<dbReference type="InterPro" id="IPR001034">
    <property type="entry name" value="DeoR_HTH"/>
</dbReference>
<evidence type="ECO:0000259" key="3">
    <source>
        <dbReference type="PROSITE" id="PS51000"/>
    </source>
</evidence>
<evidence type="ECO:0000256" key="2">
    <source>
        <dbReference type="ARBA" id="ARBA00023163"/>
    </source>
</evidence>
<dbReference type="PROSITE" id="PS52050">
    <property type="entry name" value="WYL"/>
    <property type="match status" value="1"/>
</dbReference>
<keyword evidence="5" id="KW-1185">Reference proteome</keyword>
<dbReference type="Gene3D" id="1.10.10.10">
    <property type="entry name" value="Winged helix-like DNA-binding domain superfamily/Winged helix DNA-binding domain"/>
    <property type="match status" value="1"/>
</dbReference>
<dbReference type="InterPro" id="IPR013196">
    <property type="entry name" value="HTH_11"/>
</dbReference>
<dbReference type="InterPro" id="IPR051534">
    <property type="entry name" value="CBASS_pafABC_assoc_protein"/>
</dbReference>
<dbReference type="RefSeq" id="WP_302877329.1">
    <property type="nucleotide sequence ID" value="NZ_JAUMKJ010000004.1"/>
</dbReference>
<dbReference type="InterPro" id="IPR026881">
    <property type="entry name" value="WYL_dom"/>
</dbReference>
<dbReference type="InterPro" id="IPR036390">
    <property type="entry name" value="WH_DNA-bd_sf"/>
</dbReference>
<keyword evidence="1" id="KW-0805">Transcription regulation</keyword>
<dbReference type="PANTHER" id="PTHR34580:SF1">
    <property type="entry name" value="PROTEIN PAFC"/>
    <property type="match status" value="1"/>
</dbReference>
<evidence type="ECO:0000313" key="4">
    <source>
        <dbReference type="EMBL" id="MDO3676218.1"/>
    </source>
</evidence>
<evidence type="ECO:0000256" key="1">
    <source>
        <dbReference type="ARBA" id="ARBA00023015"/>
    </source>
</evidence>
<dbReference type="InterPro" id="IPR057727">
    <property type="entry name" value="WCX_dom"/>
</dbReference>
<dbReference type="SUPFAM" id="SSF46785">
    <property type="entry name" value="Winged helix' DNA-binding domain"/>
    <property type="match status" value="1"/>
</dbReference>
<gene>
    <name evidence="4" type="ORF">Q3C12_04320</name>
</gene>
<sequence length="305" mass="34694">MRLDRLFSITMMLLNRKRISAADLAARFEVSLRTIYRDMETINRAGIPVVSFSGSDGGYEIMQSYRLERQYLSLEDLYSIYSALRGMQSATGDTGMAELLDRVGALISDKLHDLDTSGMLLDLAPAAGPKEHLHMLHLAIKENRLIALDYMDIHGAETQRLVEPMGLYLKSDVWYLWGYCRVRSALRVFRLSRMNHVRIMSETFSRRGLSIEDIDADRARSGTPPCIRVRLRFQAAVKTRVKDEFLPDQLKSGPDGTILADACYYTKESAIRHLMSYGVNVTLLAPPELVDDFRRQIAEIAKMYS</sequence>
<dbReference type="Pfam" id="PF13280">
    <property type="entry name" value="WYL"/>
    <property type="match status" value="1"/>
</dbReference>